<proteinExistence type="predicted"/>
<reference evidence="2" key="2">
    <citation type="submission" date="2020-10" db="UniProtKB">
        <authorList>
            <consortium name="WormBaseParasite"/>
        </authorList>
    </citation>
    <scope>IDENTIFICATION</scope>
</reference>
<dbReference type="SUPFAM" id="SSF56672">
    <property type="entry name" value="DNA/RNA polymerases"/>
    <property type="match status" value="1"/>
</dbReference>
<dbReference type="InterPro" id="IPR043502">
    <property type="entry name" value="DNA/RNA_pol_sf"/>
</dbReference>
<protein>
    <submittedName>
        <fullName evidence="2">DNA-directed DNA polymerase</fullName>
    </submittedName>
</protein>
<reference evidence="1" key="1">
    <citation type="journal article" date="2013" name="Genetics">
        <title>The draft genome and transcriptome of Panagrellus redivivus are shaped by the harsh demands of a free-living lifestyle.</title>
        <authorList>
            <person name="Srinivasan J."/>
            <person name="Dillman A.R."/>
            <person name="Macchietto M.G."/>
            <person name="Heikkinen L."/>
            <person name="Lakso M."/>
            <person name="Fracchia K.M."/>
            <person name="Antoshechkin I."/>
            <person name="Mortazavi A."/>
            <person name="Wong G."/>
            <person name="Sternberg P.W."/>
        </authorList>
    </citation>
    <scope>NUCLEOTIDE SEQUENCE [LARGE SCALE GENOMIC DNA]</scope>
    <source>
        <strain evidence="1">MT8872</strain>
    </source>
</reference>
<dbReference type="WBParaSite" id="Pan_g23989.t1">
    <property type="protein sequence ID" value="Pan_g23989.t1"/>
    <property type="gene ID" value="Pan_g23989"/>
</dbReference>
<accession>A0A7E4VRH8</accession>
<keyword evidence="1" id="KW-1185">Reference proteome</keyword>
<dbReference type="Gene3D" id="3.90.1600.10">
    <property type="entry name" value="Palm domain of DNA polymerase"/>
    <property type="match status" value="1"/>
</dbReference>
<sequence length="211" mass="24173">MNDDRYEVLDFVHVTKQMDRIVVKYKEHMVPERADTSLAIACHVTAYGRLMLYEAMEKTNGKILYCDTDSIYYARRLTDEPLETGSHLGCLSREYPNRRITCFVAAGPKNYGFEHTNPDGTDKQAVRKVRGFKFTYEAQKVLTFEKIKEMILEKCENDVDATLAVPSRTITRTKMATLHTKTSVKQWGPVYAKSVCSTNGVILPFGYNRYA</sequence>
<organism evidence="1 2">
    <name type="scientific">Panagrellus redivivus</name>
    <name type="common">Microworm</name>
    <dbReference type="NCBI Taxonomy" id="6233"/>
    <lineage>
        <taxon>Eukaryota</taxon>
        <taxon>Metazoa</taxon>
        <taxon>Ecdysozoa</taxon>
        <taxon>Nematoda</taxon>
        <taxon>Chromadorea</taxon>
        <taxon>Rhabditida</taxon>
        <taxon>Tylenchina</taxon>
        <taxon>Panagrolaimomorpha</taxon>
        <taxon>Panagrolaimoidea</taxon>
        <taxon>Panagrolaimidae</taxon>
        <taxon>Panagrellus</taxon>
    </lineage>
</organism>
<name>A0A7E4VRH8_PANRE</name>
<dbReference type="Proteomes" id="UP000492821">
    <property type="component" value="Unassembled WGS sequence"/>
</dbReference>
<evidence type="ECO:0000313" key="1">
    <source>
        <dbReference type="Proteomes" id="UP000492821"/>
    </source>
</evidence>
<dbReference type="PANTHER" id="PTHR33568">
    <property type="entry name" value="DNA POLYMERASE"/>
    <property type="match status" value="1"/>
</dbReference>
<evidence type="ECO:0000313" key="2">
    <source>
        <dbReference type="WBParaSite" id="Pan_g23989.t1"/>
    </source>
</evidence>
<dbReference type="InterPro" id="IPR023211">
    <property type="entry name" value="DNA_pol_palm_dom_sf"/>
</dbReference>
<dbReference type="PANTHER" id="PTHR33568:SF3">
    <property type="entry name" value="DNA-DIRECTED DNA POLYMERASE"/>
    <property type="match status" value="1"/>
</dbReference>
<dbReference type="AlphaFoldDB" id="A0A7E4VRH8"/>